<evidence type="ECO:0000313" key="15">
    <source>
        <dbReference type="EMBL" id="SUO96777.1"/>
    </source>
</evidence>
<keyword evidence="5 15" id="KW-0808">Transferase</keyword>
<evidence type="ECO:0000256" key="1">
    <source>
        <dbReference type="ARBA" id="ARBA00005020"/>
    </source>
</evidence>
<dbReference type="CDD" id="cd13972">
    <property type="entry name" value="UbiB"/>
    <property type="match status" value="1"/>
</dbReference>
<keyword evidence="9" id="KW-0418">Kinase</keyword>
<dbReference type="PANTHER" id="PTHR10566">
    <property type="entry name" value="CHAPERONE-ACTIVITY OF BC1 COMPLEX CABC1 -RELATED"/>
    <property type="match status" value="1"/>
</dbReference>
<dbReference type="PANTHER" id="PTHR10566:SF113">
    <property type="entry name" value="PROTEIN ACTIVITY OF BC1 COMPLEX KINASE 7, CHLOROPLASTIC"/>
    <property type="match status" value="1"/>
</dbReference>
<comment type="pathway">
    <text evidence="1">Cofactor biosynthesis; ubiquinone biosynthesis [regulation].</text>
</comment>
<keyword evidence="16" id="KW-1185">Reference proteome</keyword>
<feature type="domain" description="ABC1 atypical kinase-like" evidence="14">
    <location>
        <begin position="93"/>
        <end position="341"/>
    </location>
</feature>
<name>A0A380MZ82_9GAMM</name>
<evidence type="ECO:0000256" key="5">
    <source>
        <dbReference type="ARBA" id="ARBA00022679"/>
    </source>
</evidence>
<keyword evidence="8" id="KW-0547">Nucleotide-binding</keyword>
<evidence type="ECO:0000259" key="14">
    <source>
        <dbReference type="Pfam" id="PF03109"/>
    </source>
</evidence>
<keyword evidence="10" id="KW-0067">ATP-binding</keyword>
<dbReference type="GO" id="GO:0016301">
    <property type="term" value="F:kinase activity"/>
    <property type="evidence" value="ECO:0007669"/>
    <property type="project" value="UniProtKB-KW"/>
</dbReference>
<comment type="similarity">
    <text evidence="2">Belongs to the protein kinase superfamily. ADCK protein kinase family.</text>
</comment>
<keyword evidence="11 13" id="KW-1133">Transmembrane helix</keyword>
<accession>A0A380MZ82</accession>
<keyword evidence="6" id="KW-0831">Ubiquinone biosynthesis</keyword>
<dbReference type="InterPro" id="IPR045308">
    <property type="entry name" value="UbiB_bact"/>
</dbReference>
<protein>
    <submittedName>
        <fullName evidence="15">Aminoglycoside acetyltransferase regulator</fullName>
    </submittedName>
</protein>
<evidence type="ECO:0000256" key="9">
    <source>
        <dbReference type="ARBA" id="ARBA00022777"/>
    </source>
</evidence>
<dbReference type="NCBIfam" id="TIGR01982">
    <property type="entry name" value="UbiB"/>
    <property type="match status" value="1"/>
</dbReference>
<keyword evidence="4" id="KW-0997">Cell inner membrane</keyword>
<evidence type="ECO:0000256" key="12">
    <source>
        <dbReference type="ARBA" id="ARBA00023136"/>
    </source>
</evidence>
<dbReference type="InterPro" id="IPR011009">
    <property type="entry name" value="Kinase-like_dom_sf"/>
</dbReference>
<dbReference type="NCBIfam" id="NF003404">
    <property type="entry name" value="PRK04750.1"/>
    <property type="match status" value="1"/>
</dbReference>
<dbReference type="InterPro" id="IPR050154">
    <property type="entry name" value="UbiB_kinase"/>
</dbReference>
<evidence type="ECO:0000313" key="16">
    <source>
        <dbReference type="Proteomes" id="UP000254575"/>
    </source>
</evidence>
<dbReference type="InterPro" id="IPR004147">
    <property type="entry name" value="ABC1_dom"/>
</dbReference>
<reference evidence="15 16" key="1">
    <citation type="submission" date="2018-06" db="EMBL/GenBank/DDBJ databases">
        <authorList>
            <consortium name="Pathogen Informatics"/>
            <person name="Doyle S."/>
        </authorList>
    </citation>
    <scope>NUCLEOTIDE SEQUENCE [LARGE SCALE GENOMIC DNA]</scope>
    <source>
        <strain evidence="15 16">NCTC10717</strain>
    </source>
</reference>
<proteinExistence type="inferred from homology"/>
<evidence type="ECO:0000256" key="13">
    <source>
        <dbReference type="SAM" id="Phobius"/>
    </source>
</evidence>
<organism evidence="15 16">
    <name type="scientific">Suttonella indologenes</name>
    <dbReference type="NCBI Taxonomy" id="13276"/>
    <lineage>
        <taxon>Bacteria</taxon>
        <taxon>Pseudomonadati</taxon>
        <taxon>Pseudomonadota</taxon>
        <taxon>Gammaproteobacteria</taxon>
        <taxon>Cardiobacteriales</taxon>
        <taxon>Cardiobacteriaceae</taxon>
        <taxon>Suttonella</taxon>
    </lineage>
</organism>
<feature type="transmembrane region" description="Helical" evidence="13">
    <location>
        <begin position="515"/>
        <end position="531"/>
    </location>
</feature>
<keyword evidence="7 13" id="KW-0812">Transmembrane</keyword>
<keyword evidence="12 13" id="KW-0472">Membrane</keyword>
<dbReference type="GO" id="GO:0005524">
    <property type="term" value="F:ATP binding"/>
    <property type="evidence" value="ECO:0007669"/>
    <property type="project" value="UniProtKB-KW"/>
</dbReference>
<keyword evidence="3" id="KW-1003">Cell membrane</keyword>
<dbReference type="GO" id="GO:0006744">
    <property type="term" value="P:ubiquinone biosynthetic process"/>
    <property type="evidence" value="ECO:0007669"/>
    <property type="project" value="UniProtKB-UniPathway"/>
</dbReference>
<dbReference type="EMBL" id="UHIA01000004">
    <property type="protein sequence ID" value="SUO96777.1"/>
    <property type="molecule type" value="Genomic_DNA"/>
</dbReference>
<evidence type="ECO:0000256" key="3">
    <source>
        <dbReference type="ARBA" id="ARBA00022475"/>
    </source>
</evidence>
<evidence type="ECO:0000256" key="2">
    <source>
        <dbReference type="ARBA" id="ARBA00009670"/>
    </source>
</evidence>
<evidence type="ECO:0000256" key="7">
    <source>
        <dbReference type="ARBA" id="ARBA00022692"/>
    </source>
</evidence>
<evidence type="ECO:0000256" key="4">
    <source>
        <dbReference type="ARBA" id="ARBA00022519"/>
    </source>
</evidence>
<gene>
    <name evidence="15" type="primary">ubiB</name>
    <name evidence="15" type="ORF">NCTC10717_01170</name>
</gene>
<evidence type="ECO:0000256" key="11">
    <source>
        <dbReference type="ARBA" id="ARBA00022989"/>
    </source>
</evidence>
<dbReference type="UniPathway" id="UPA00232"/>
<dbReference type="InterPro" id="IPR010232">
    <property type="entry name" value="UbiB"/>
</dbReference>
<sequence>MLRSIKRLYDIFNVVIFYGLDEYLPKSGLLRWVRYGAYLHPAHYRRNQEGLSRGARLRLSLQELGPIFVKLGQTLSTRPDLIPADIAAELNLLQDRVPPFAGSEARAMVEEALGQPIAAVFSQFDDEALASASVAQVHGAVLNSGEQVVVKVLRPNVEKQVANDIGLMYALARVAEKSREARRLRPLQVVREFENTMANELDLMNEAASVSQVKANFAGSPILHVPQVYWPYCRQKVMVQERVFYLNISDMAAMEAAGVNKKVLAERGVEIFFTQVFRDSFFHADMHPGNIFVDIEDPENPRYCAIDFGIMGSLTPEDQHYLAENFLAFFNRDYRRVAELHVESGWVPAHTRVTDFEAAIRKVSEPIFGKPIKDISFGAFLFSLFQTARRFDMHIQPQLVLLQKTFFNVEGLGRRLYPDLDLWTTAKPVLEDWMKKQIGPRAALKRLRTQAHEYMDILPKMPVLTYRLMQQQLSNEHQAAERERKQAAQSRQLSAAILLLGSAALWITAQPQGGQLAAVVALAALGVYCLFGRKS</sequence>
<dbReference type="SUPFAM" id="SSF56112">
    <property type="entry name" value="Protein kinase-like (PK-like)"/>
    <property type="match status" value="1"/>
</dbReference>
<dbReference type="Proteomes" id="UP000254575">
    <property type="component" value="Unassembled WGS sequence"/>
</dbReference>
<evidence type="ECO:0000256" key="10">
    <source>
        <dbReference type="ARBA" id="ARBA00022840"/>
    </source>
</evidence>
<evidence type="ECO:0000256" key="8">
    <source>
        <dbReference type="ARBA" id="ARBA00022741"/>
    </source>
</evidence>
<dbReference type="Pfam" id="PF03109">
    <property type="entry name" value="ABC1"/>
    <property type="match status" value="1"/>
</dbReference>
<evidence type="ECO:0000256" key="6">
    <source>
        <dbReference type="ARBA" id="ARBA00022688"/>
    </source>
</evidence>
<dbReference type="AlphaFoldDB" id="A0A380MZ82"/>